<comment type="caution">
    <text evidence="2">The sequence shown here is derived from an EMBL/GenBank/DDBJ whole genome shotgun (WGS) entry which is preliminary data.</text>
</comment>
<dbReference type="HOGENOM" id="CLU_025711_1_2_1"/>
<dbReference type="InterPro" id="IPR036291">
    <property type="entry name" value="NAD(P)-bd_dom_sf"/>
</dbReference>
<proteinExistence type="predicted"/>
<dbReference type="Pfam" id="PF13460">
    <property type="entry name" value="NAD_binding_10"/>
    <property type="match status" value="1"/>
</dbReference>
<dbReference type="EMBL" id="CAIF01000206">
    <property type="protein sequence ID" value="CCH45646.1"/>
    <property type="molecule type" value="Genomic_DNA"/>
</dbReference>
<dbReference type="Proteomes" id="UP000009328">
    <property type="component" value="Unassembled WGS sequence"/>
</dbReference>
<dbReference type="CDD" id="cd05243">
    <property type="entry name" value="SDR_a5"/>
    <property type="match status" value="1"/>
</dbReference>
<reference evidence="2 3" key="1">
    <citation type="journal article" date="2012" name="Eukaryot. Cell">
        <title>Draft genome sequence of Wickerhamomyces ciferrii NRRL Y-1031 F-60-10.</title>
        <authorList>
            <person name="Schneider J."/>
            <person name="Andrea H."/>
            <person name="Blom J."/>
            <person name="Jaenicke S."/>
            <person name="Ruckert C."/>
            <person name="Schorsch C."/>
            <person name="Szczepanowski R."/>
            <person name="Farwick M."/>
            <person name="Goesmann A."/>
            <person name="Puhler A."/>
            <person name="Schaffer S."/>
            <person name="Tauch A."/>
            <person name="Kohler T."/>
            <person name="Brinkrolf K."/>
        </authorList>
    </citation>
    <scope>NUCLEOTIDE SEQUENCE [LARGE SCALE GENOMIC DNA]</scope>
    <source>
        <strain evidence="3">ATCC 14091 / BCRC 22168 / CBS 111 / JCM 3599 / NBRC 0793 / NRRL Y-1031 F-60-10</strain>
    </source>
</reference>
<evidence type="ECO:0000313" key="2">
    <source>
        <dbReference type="EMBL" id="CCH45646.1"/>
    </source>
</evidence>
<name>K0KR63_WICCF</name>
<feature type="domain" description="NAD(P)-binding" evidence="1">
    <location>
        <begin position="9"/>
        <end position="210"/>
    </location>
</feature>
<keyword evidence="3" id="KW-1185">Reference proteome</keyword>
<dbReference type="InParanoid" id="K0KR63"/>
<dbReference type="AlphaFoldDB" id="K0KR63"/>
<dbReference type="SUPFAM" id="SSF51735">
    <property type="entry name" value="NAD(P)-binding Rossmann-fold domains"/>
    <property type="match status" value="1"/>
</dbReference>
<dbReference type="InterPro" id="IPR016040">
    <property type="entry name" value="NAD(P)-bd_dom"/>
</dbReference>
<dbReference type="STRING" id="1206466.K0KR63"/>
<dbReference type="PANTHER" id="PTHR15020">
    <property type="entry name" value="FLAVIN REDUCTASE-RELATED"/>
    <property type="match status" value="1"/>
</dbReference>
<organism evidence="2 3">
    <name type="scientific">Wickerhamomyces ciferrii (strain ATCC 14091 / BCRC 22168 / CBS 111 / JCM 3599 / NBRC 0793 / NRRL Y-1031 F-60-10)</name>
    <name type="common">Yeast</name>
    <name type="synonym">Pichia ciferrii</name>
    <dbReference type="NCBI Taxonomy" id="1206466"/>
    <lineage>
        <taxon>Eukaryota</taxon>
        <taxon>Fungi</taxon>
        <taxon>Dikarya</taxon>
        <taxon>Ascomycota</taxon>
        <taxon>Saccharomycotina</taxon>
        <taxon>Saccharomycetes</taxon>
        <taxon>Phaffomycetales</taxon>
        <taxon>Wickerhamomycetaceae</taxon>
        <taxon>Wickerhamomyces</taxon>
    </lineage>
</organism>
<gene>
    <name evidence="2" type="ORF">BN7_5231</name>
</gene>
<accession>K0KR63</accession>
<sequence length="235" mass="26371">MSLNVAVVGATGKTGKAIVEKLSKAGHTVTAIVRNPTKGRDLEKFGNVKFETIPLESTVSKFALYFSKNKFDSVIFAAGTNAFENLHEILQIELDGALKIIEAVEEVKIPKFILISAINSDDRDFWYPIESIRPYYMAKRIVDKFLERGSLNYTILQPGPLVEEPGLNKIKIPKEAIAESYENFNFEENYYDIKIPIDDVANAAVQVLNNEKANRKILPLVNGDTSIEEVIEKYL</sequence>
<dbReference type="Gene3D" id="3.40.50.720">
    <property type="entry name" value="NAD(P)-binding Rossmann-like Domain"/>
    <property type="match status" value="1"/>
</dbReference>
<evidence type="ECO:0000313" key="3">
    <source>
        <dbReference type="Proteomes" id="UP000009328"/>
    </source>
</evidence>
<dbReference type="eggNOG" id="KOG1203">
    <property type="taxonomic scope" value="Eukaryota"/>
</dbReference>
<evidence type="ECO:0000259" key="1">
    <source>
        <dbReference type="Pfam" id="PF13460"/>
    </source>
</evidence>
<dbReference type="PANTHER" id="PTHR15020:SF50">
    <property type="entry name" value="UPF0659 PROTEIN YMR090W"/>
    <property type="match status" value="1"/>
</dbReference>
<protein>
    <recommendedName>
        <fullName evidence="1">NAD(P)-binding domain-containing protein</fullName>
    </recommendedName>
</protein>